<feature type="region of interest" description="Disordered" evidence="1">
    <location>
        <begin position="102"/>
        <end position="147"/>
    </location>
</feature>
<keyword evidence="2" id="KW-1133">Transmembrane helix</keyword>
<dbReference type="EMBL" id="JAAXLA010000058">
    <property type="protein sequence ID" value="NMI00522.1"/>
    <property type="molecule type" value="Genomic_DNA"/>
</dbReference>
<comment type="caution">
    <text evidence="3">The sequence shown here is derived from an EMBL/GenBank/DDBJ whole genome shotgun (WGS) entry which is preliminary data.</text>
</comment>
<keyword evidence="2" id="KW-0812">Transmembrane</keyword>
<evidence type="ECO:0000313" key="3">
    <source>
        <dbReference type="EMBL" id="NMI00522.1"/>
    </source>
</evidence>
<keyword evidence="2" id="KW-0472">Membrane</keyword>
<gene>
    <name evidence="3" type="ORF">HF526_24895</name>
</gene>
<accession>A0ABX1SG26</accession>
<sequence>MNAPTTLTRVREQADSAPGSIGEAVDAVTYGARRLSDGVRDTLSEVVPELSGEIKDGVRQARRELAGRLDPDGRPRRRRRWLLAGLVVTAVSALVWAVLSRRPQQVDAPSSTPWPVPATPPGGTSITGDPAFSAAGGPASRNGHSGD</sequence>
<dbReference type="Proteomes" id="UP000820669">
    <property type="component" value="Unassembled WGS sequence"/>
</dbReference>
<evidence type="ECO:0000313" key="4">
    <source>
        <dbReference type="Proteomes" id="UP000820669"/>
    </source>
</evidence>
<dbReference type="RefSeq" id="WP_169383990.1">
    <property type="nucleotide sequence ID" value="NZ_JAAXLA010000058.1"/>
</dbReference>
<protein>
    <recommendedName>
        <fullName evidence="5">DUF3618 domain-containing protein</fullName>
    </recommendedName>
</protein>
<feature type="transmembrane region" description="Helical" evidence="2">
    <location>
        <begin position="81"/>
        <end position="99"/>
    </location>
</feature>
<proteinExistence type="predicted"/>
<keyword evidence="4" id="KW-1185">Reference proteome</keyword>
<reference evidence="3 4" key="1">
    <citation type="submission" date="2020-04" db="EMBL/GenBank/DDBJ databases">
        <authorList>
            <person name="Klaysubun C."/>
            <person name="Duangmal K."/>
            <person name="Lipun K."/>
        </authorList>
    </citation>
    <scope>NUCLEOTIDE SEQUENCE [LARGE SCALE GENOMIC DNA]</scope>
    <source>
        <strain evidence="3 4">K10HN5</strain>
    </source>
</reference>
<name>A0ABX1SG26_9PSEU</name>
<evidence type="ECO:0008006" key="5">
    <source>
        <dbReference type="Google" id="ProtNLM"/>
    </source>
</evidence>
<evidence type="ECO:0000256" key="1">
    <source>
        <dbReference type="SAM" id="MobiDB-lite"/>
    </source>
</evidence>
<organism evidence="3 4">
    <name type="scientific">Pseudonocardia acidicola</name>
    <dbReference type="NCBI Taxonomy" id="2724939"/>
    <lineage>
        <taxon>Bacteria</taxon>
        <taxon>Bacillati</taxon>
        <taxon>Actinomycetota</taxon>
        <taxon>Actinomycetes</taxon>
        <taxon>Pseudonocardiales</taxon>
        <taxon>Pseudonocardiaceae</taxon>
        <taxon>Pseudonocardia</taxon>
    </lineage>
</organism>
<evidence type="ECO:0000256" key="2">
    <source>
        <dbReference type="SAM" id="Phobius"/>
    </source>
</evidence>